<dbReference type="AlphaFoldDB" id="A0A250WT98"/>
<feature type="transmembrane region" description="Helical" evidence="2">
    <location>
        <begin position="20"/>
        <end position="41"/>
    </location>
</feature>
<keyword evidence="4" id="KW-1185">Reference proteome</keyword>
<accession>A0A250WT98</accession>
<evidence type="ECO:0000256" key="2">
    <source>
        <dbReference type="SAM" id="Phobius"/>
    </source>
</evidence>
<feature type="region of interest" description="Disordered" evidence="1">
    <location>
        <begin position="112"/>
        <end position="162"/>
    </location>
</feature>
<proteinExistence type="predicted"/>
<keyword evidence="2" id="KW-0812">Transmembrane</keyword>
<reference evidence="3 4" key="1">
    <citation type="submission" date="2017-08" db="EMBL/GenBank/DDBJ databases">
        <title>Acidophilic green algal genome provides insights into adaptation to an acidic environment.</title>
        <authorList>
            <person name="Hirooka S."/>
            <person name="Hirose Y."/>
            <person name="Kanesaki Y."/>
            <person name="Higuchi S."/>
            <person name="Fujiwara T."/>
            <person name="Onuma R."/>
            <person name="Era A."/>
            <person name="Ohbayashi R."/>
            <person name="Uzuka A."/>
            <person name="Nozaki H."/>
            <person name="Yoshikawa H."/>
            <person name="Miyagishima S.Y."/>
        </authorList>
    </citation>
    <scope>NUCLEOTIDE SEQUENCE [LARGE SCALE GENOMIC DNA]</scope>
    <source>
        <strain evidence="3 4">NIES-2499</strain>
    </source>
</reference>
<gene>
    <name evidence="3" type="ORF">CEUSTIGMA_g1504.t1</name>
</gene>
<name>A0A250WT98_9CHLO</name>
<dbReference type="EMBL" id="BEGY01000005">
    <property type="protein sequence ID" value="GAX74054.1"/>
    <property type="molecule type" value="Genomic_DNA"/>
</dbReference>
<dbReference type="OrthoDB" id="544155at2759"/>
<organism evidence="3 4">
    <name type="scientific">Chlamydomonas eustigma</name>
    <dbReference type="NCBI Taxonomy" id="1157962"/>
    <lineage>
        <taxon>Eukaryota</taxon>
        <taxon>Viridiplantae</taxon>
        <taxon>Chlorophyta</taxon>
        <taxon>core chlorophytes</taxon>
        <taxon>Chlorophyceae</taxon>
        <taxon>CS clade</taxon>
        <taxon>Chlamydomonadales</taxon>
        <taxon>Chlamydomonadaceae</taxon>
        <taxon>Chlamydomonas</taxon>
    </lineage>
</organism>
<evidence type="ECO:0000313" key="4">
    <source>
        <dbReference type="Proteomes" id="UP000232323"/>
    </source>
</evidence>
<protein>
    <recommendedName>
        <fullName evidence="5">Transmembrane protein</fullName>
    </recommendedName>
</protein>
<keyword evidence="2" id="KW-0472">Membrane</keyword>
<sequence>MDRGLLQTTTLNSINGGSWLAIGLILGFLGGVLVGFIVTTVKKRCAWRSRAYRADNNLPTTQTTGCPTGTGVQSVREIPGNASAWKTMTETEGIKVTDLSQQARNTVVINVETDGSQVPKHNVSAPAQRQVTAPMPSSHTAPSSQSMNPAGAPRNRGHSHNRTASGLELKESYLDDDLDDDWQALLGELDELFVKQGAETMTPQERSVAVKKLIECTGTRGATFALVAARDAVLMTRRRLQANRS</sequence>
<keyword evidence="2" id="KW-1133">Transmembrane helix</keyword>
<comment type="caution">
    <text evidence="3">The sequence shown here is derived from an EMBL/GenBank/DDBJ whole genome shotgun (WGS) entry which is preliminary data.</text>
</comment>
<evidence type="ECO:0000313" key="3">
    <source>
        <dbReference type="EMBL" id="GAX74054.1"/>
    </source>
</evidence>
<dbReference type="Proteomes" id="UP000232323">
    <property type="component" value="Unassembled WGS sequence"/>
</dbReference>
<feature type="compositionally biased region" description="Polar residues" evidence="1">
    <location>
        <begin position="125"/>
        <end position="148"/>
    </location>
</feature>
<evidence type="ECO:0008006" key="5">
    <source>
        <dbReference type="Google" id="ProtNLM"/>
    </source>
</evidence>
<evidence type="ECO:0000256" key="1">
    <source>
        <dbReference type="SAM" id="MobiDB-lite"/>
    </source>
</evidence>